<dbReference type="RefSeq" id="WP_342627499.1">
    <property type="nucleotide sequence ID" value="NZ_CP152276.1"/>
</dbReference>
<dbReference type="SUPFAM" id="SSF51556">
    <property type="entry name" value="Metallo-dependent hydrolases"/>
    <property type="match status" value="1"/>
</dbReference>
<dbReference type="InterPro" id="IPR032466">
    <property type="entry name" value="Metal_Hydrolase"/>
</dbReference>
<keyword evidence="2" id="KW-0378">Hydrolase</keyword>
<dbReference type="CDD" id="cd01301">
    <property type="entry name" value="rDP_like"/>
    <property type="match status" value="1"/>
</dbReference>
<keyword evidence="3" id="KW-1185">Reference proteome</keyword>
<dbReference type="Proteomes" id="UP001449795">
    <property type="component" value="Chromosome"/>
</dbReference>
<dbReference type="EC" id="3.4.13.19" evidence="2"/>
<reference evidence="2 3" key="1">
    <citation type="submission" date="2024-04" db="EMBL/GenBank/DDBJ databases">
        <title>Complete genome sequence of Nguyenibacter vanlangesis HBCM-1154, a strain capable of nitrogen fixation, IAA production, and phosphorus solubilization isolated from sugarcane soil.</title>
        <authorList>
            <person name="MY HANH P."/>
        </authorList>
    </citation>
    <scope>NUCLEOTIDE SEQUENCE [LARGE SCALE GENOMIC DNA]</scope>
    <source>
        <strain evidence="2 3">HBCM 1154</strain>
    </source>
</reference>
<dbReference type="PANTHER" id="PTHR10443:SF12">
    <property type="entry name" value="DIPEPTIDASE"/>
    <property type="match status" value="1"/>
</dbReference>
<gene>
    <name evidence="2" type="ORF">AAC691_15200</name>
</gene>
<organism evidence="2 3">
    <name type="scientific">Nguyenibacter vanlangensis</name>
    <dbReference type="NCBI Taxonomy" id="1216886"/>
    <lineage>
        <taxon>Bacteria</taxon>
        <taxon>Pseudomonadati</taxon>
        <taxon>Pseudomonadota</taxon>
        <taxon>Alphaproteobacteria</taxon>
        <taxon>Acetobacterales</taxon>
        <taxon>Acetobacteraceae</taxon>
        <taxon>Nguyenibacter</taxon>
    </lineage>
</organism>
<proteinExistence type="predicted"/>
<keyword evidence="2" id="KW-0645">Protease</keyword>
<dbReference type="InterPro" id="IPR008257">
    <property type="entry name" value="Pept_M19"/>
</dbReference>
<evidence type="ECO:0000313" key="3">
    <source>
        <dbReference type="Proteomes" id="UP001449795"/>
    </source>
</evidence>
<evidence type="ECO:0000256" key="1">
    <source>
        <dbReference type="SAM" id="MobiDB-lite"/>
    </source>
</evidence>
<dbReference type="EMBL" id="CP152276">
    <property type="protein sequence ID" value="XAE41622.1"/>
    <property type="molecule type" value="Genomic_DNA"/>
</dbReference>
<feature type="region of interest" description="Disordered" evidence="1">
    <location>
        <begin position="342"/>
        <end position="362"/>
    </location>
</feature>
<sequence>MTDLESLHRSILTVDTHIDIPWPDRGDFAQDTSYRHVDLPKLRRGGVAAACLVAYVGQGPTDAPSHAAIGRQALEMLEAIGRAGQAAGARLCPLADEIEAAFRAGATAIVPAVENGYAMGEDLSLLAQFRARGARYMTLTHNGHNALADSARPMAALGDGETRHGGLSGLGREAIAEMNRLGLMVDVSHAARSTMMQAVRLSRSPVLATHSCARALCDHPRNLDDEQLDALRDCDGVVHVTAVDAFLRPRAVRQARVVGVADFVDHIDHIVRRIGVRHVGISSDFDGGGMIAGWRDAAESPALTAELLRRGYDAAQIAAIWGGNFLRVLRAAEAVAQIGTGAGTGHEAGTEHGPGTVAGTGA</sequence>
<name>A0ABZ3D220_9PROT</name>
<protein>
    <submittedName>
        <fullName evidence="2">Dipeptidase</fullName>
        <ecNumber evidence="2">3.4.13.19</ecNumber>
    </submittedName>
</protein>
<keyword evidence="2" id="KW-0224">Dipeptidase</keyword>
<dbReference type="PROSITE" id="PS51365">
    <property type="entry name" value="RENAL_DIPEPTIDASE_2"/>
    <property type="match status" value="1"/>
</dbReference>
<dbReference type="Gene3D" id="3.20.20.140">
    <property type="entry name" value="Metal-dependent hydrolases"/>
    <property type="match status" value="1"/>
</dbReference>
<dbReference type="PANTHER" id="PTHR10443">
    <property type="entry name" value="MICROSOMAL DIPEPTIDASE"/>
    <property type="match status" value="1"/>
</dbReference>
<dbReference type="GO" id="GO:0016805">
    <property type="term" value="F:dipeptidase activity"/>
    <property type="evidence" value="ECO:0007669"/>
    <property type="project" value="UniProtKB-KW"/>
</dbReference>
<evidence type="ECO:0000313" key="2">
    <source>
        <dbReference type="EMBL" id="XAE41622.1"/>
    </source>
</evidence>
<dbReference type="Pfam" id="PF01244">
    <property type="entry name" value="Peptidase_M19"/>
    <property type="match status" value="1"/>
</dbReference>
<accession>A0ABZ3D220</accession>